<evidence type="ECO:0000313" key="2">
    <source>
        <dbReference type="Proteomes" id="UP000682843"/>
    </source>
</evidence>
<keyword evidence="2" id="KW-1185">Reference proteome</keyword>
<gene>
    <name evidence="1" type="ORF">RPMA_07390</name>
</gene>
<dbReference type="EMBL" id="CP036498">
    <property type="protein sequence ID" value="QUS38676.1"/>
    <property type="molecule type" value="Genomic_DNA"/>
</dbReference>
<name>A0ABX8A5W8_9BRAD</name>
<accession>A0ABX8A5W8</accession>
<sequence>MSDELLRQIAADLNQSPDTASRTARMSALVTDVNARIATDALKMLPFDSTPYAYQAWLADTDDR</sequence>
<dbReference type="RefSeq" id="WP_211912213.1">
    <property type="nucleotide sequence ID" value="NZ_CP036498.1"/>
</dbReference>
<reference evidence="1 2" key="1">
    <citation type="submission" date="2019-02" db="EMBL/GenBank/DDBJ databases">
        <title>Emended description of the genus Rhodopseudomonas and description of Rhodopseudomonas albus sp. nov., a non-phototrophic, heavy-metal-tolerant bacterium isolated from garden soil.</title>
        <authorList>
            <person name="Bao Z."/>
            <person name="Cao W.W."/>
            <person name="Sato Y."/>
            <person name="Nishizawa T."/>
            <person name="Zhao J."/>
            <person name="Guo Y."/>
            <person name="Ohta H."/>
        </authorList>
    </citation>
    <scope>NUCLEOTIDE SEQUENCE [LARGE SCALE GENOMIC DNA]</scope>
    <source>
        <strain evidence="1 2">SK50-23</strain>
    </source>
</reference>
<dbReference type="Proteomes" id="UP000682843">
    <property type="component" value="Chromosome"/>
</dbReference>
<organism evidence="1 2">
    <name type="scientific">Tardiphaga alba</name>
    <dbReference type="NCBI Taxonomy" id="340268"/>
    <lineage>
        <taxon>Bacteria</taxon>
        <taxon>Pseudomonadati</taxon>
        <taxon>Pseudomonadota</taxon>
        <taxon>Alphaproteobacteria</taxon>
        <taxon>Hyphomicrobiales</taxon>
        <taxon>Nitrobacteraceae</taxon>
        <taxon>Tardiphaga</taxon>
    </lineage>
</organism>
<evidence type="ECO:0000313" key="1">
    <source>
        <dbReference type="EMBL" id="QUS38676.1"/>
    </source>
</evidence>
<protein>
    <submittedName>
        <fullName evidence="1">Uncharacterized protein</fullName>
    </submittedName>
</protein>
<proteinExistence type="predicted"/>